<keyword evidence="2" id="KW-1133">Transmembrane helix</keyword>
<dbReference type="InterPro" id="IPR040885">
    <property type="entry name" value="SMP_C2CD2L"/>
</dbReference>
<evidence type="ECO:0000256" key="2">
    <source>
        <dbReference type="SAM" id="Phobius"/>
    </source>
</evidence>
<gene>
    <name evidence="4" type="ORF">CHS0354_013953</name>
</gene>
<dbReference type="SUPFAM" id="SSF49562">
    <property type="entry name" value="C2 domain (Calcium/lipid-binding domain, CaLB)"/>
    <property type="match status" value="1"/>
</dbReference>
<accession>A0AAE0RX28</accession>
<feature type="compositionally biased region" description="Basic and acidic residues" evidence="1">
    <location>
        <begin position="638"/>
        <end position="652"/>
    </location>
</feature>
<keyword evidence="2" id="KW-0812">Transmembrane</keyword>
<feature type="compositionally biased region" description="Basic residues" evidence="1">
    <location>
        <begin position="590"/>
        <end position="610"/>
    </location>
</feature>
<evidence type="ECO:0000256" key="1">
    <source>
        <dbReference type="SAM" id="MobiDB-lite"/>
    </source>
</evidence>
<dbReference type="EMBL" id="JAEAOA010000856">
    <property type="protein sequence ID" value="KAK3581044.1"/>
    <property type="molecule type" value="Genomic_DNA"/>
</dbReference>
<sequence length="724" mass="80485">MADITVKLIWYRLQESYSKMADVGSWFKWEDHFLDALLLMWIGWAMLVVFLSNSLTSILGPIQPRISWDRKEASLTLAKVIPGQHGHESCLWLNSALNWLFLHYDSFPQIVDNWVQALNEQAAKLGGPVQLKFERVQSGSLPPKFSEVTFDSGPEDKYDVHAVVDSRDLSLAVFASQQTHEGVRLCNLTVSILKLRGMLKVHCFRKEHDMMAEIAFEGRPDIKVAGKPVNPYQDPADLVDIGVTEEIVRNTVCLASTTINLSKWIKGSDIPFGQPAPVSPDSTQAVSSPRLLQQTVPQAPPSPRLQQQQQQVFEPIEAKEYHSAFQAPSQFRAPPPKTAKPNRSQNLSEDKRLLVKVIKASGLNNKGQAIIDPYCVVYVDTPPQSELTSVVRSTLNPFWDEQFFFNTNSQSQELRFEVLDKRATSGENFLGEAVVYCEDLRRNPSSRQIIPLQGRPGASEVVSGSLTVEFLCMDPVENNGYDANINQVSSPWRTIETSKAVTSGGTVITTTTTTTQKPQNSRADPGIDGSPSYIEKRGFDYNTAGSSSSERYLQTTIPTVDSSPPEETNSSLASSSPEQLPTVVTPPVKEKKKSFASQIKKRFSRSKKRSQSMDRASGSLHDGSNYLRPPDQAFGPQSKDDLELVRSQEHPEGSSLKKSRSLGGSLKKLFRRGRRSRSRGKGENSRESSVSRGSSLRHISQGPSRENSLPRSPHTQSEQETLVL</sequence>
<dbReference type="InterPro" id="IPR039934">
    <property type="entry name" value="C2CD2/C2CD2L"/>
</dbReference>
<feature type="compositionally biased region" description="Polar residues" evidence="1">
    <location>
        <begin position="543"/>
        <end position="579"/>
    </location>
</feature>
<evidence type="ECO:0000259" key="3">
    <source>
        <dbReference type="PROSITE" id="PS50004"/>
    </source>
</evidence>
<evidence type="ECO:0000313" key="4">
    <source>
        <dbReference type="EMBL" id="KAK3581044.1"/>
    </source>
</evidence>
<dbReference type="InterPro" id="IPR035892">
    <property type="entry name" value="C2_domain_sf"/>
</dbReference>
<evidence type="ECO:0000313" key="5">
    <source>
        <dbReference type="Proteomes" id="UP001195483"/>
    </source>
</evidence>
<keyword evidence="5" id="KW-1185">Reference proteome</keyword>
<keyword evidence="2" id="KW-0472">Membrane</keyword>
<dbReference type="Pfam" id="PF18696">
    <property type="entry name" value="SMP_C2CD2L"/>
    <property type="match status" value="1"/>
</dbReference>
<dbReference type="AlphaFoldDB" id="A0AAE0RX28"/>
<reference evidence="4" key="2">
    <citation type="journal article" date="2021" name="Genome Biol. Evol.">
        <title>Developing a high-quality reference genome for a parasitic bivalve with doubly uniparental inheritance (Bivalvia: Unionida).</title>
        <authorList>
            <person name="Smith C.H."/>
        </authorList>
    </citation>
    <scope>NUCLEOTIDE SEQUENCE</scope>
    <source>
        <strain evidence="4">CHS0354</strain>
        <tissue evidence="4">Mantle</tissue>
    </source>
</reference>
<reference evidence="4" key="1">
    <citation type="journal article" date="2021" name="Genome Biol. Evol.">
        <title>A High-Quality Reference Genome for a Parasitic Bivalve with Doubly Uniparental Inheritance (Bivalvia: Unionida).</title>
        <authorList>
            <person name="Smith C.H."/>
        </authorList>
    </citation>
    <scope>NUCLEOTIDE SEQUENCE</scope>
    <source>
        <strain evidence="4">CHS0354</strain>
    </source>
</reference>
<dbReference type="Pfam" id="PF00168">
    <property type="entry name" value="C2"/>
    <property type="match status" value="1"/>
</dbReference>
<feature type="domain" description="C2" evidence="3">
    <location>
        <begin position="331"/>
        <end position="450"/>
    </location>
</feature>
<organism evidence="4 5">
    <name type="scientific">Potamilus streckersoni</name>
    <dbReference type="NCBI Taxonomy" id="2493646"/>
    <lineage>
        <taxon>Eukaryota</taxon>
        <taxon>Metazoa</taxon>
        <taxon>Spiralia</taxon>
        <taxon>Lophotrochozoa</taxon>
        <taxon>Mollusca</taxon>
        <taxon>Bivalvia</taxon>
        <taxon>Autobranchia</taxon>
        <taxon>Heteroconchia</taxon>
        <taxon>Palaeoheterodonta</taxon>
        <taxon>Unionida</taxon>
        <taxon>Unionoidea</taxon>
        <taxon>Unionidae</taxon>
        <taxon>Ambleminae</taxon>
        <taxon>Lampsilini</taxon>
        <taxon>Potamilus</taxon>
    </lineage>
</organism>
<dbReference type="InterPro" id="IPR000008">
    <property type="entry name" value="C2_dom"/>
</dbReference>
<feature type="compositionally biased region" description="Low complexity" evidence="1">
    <location>
        <begin position="687"/>
        <end position="700"/>
    </location>
</feature>
<feature type="transmembrane region" description="Helical" evidence="2">
    <location>
        <begin position="38"/>
        <end position="62"/>
    </location>
</feature>
<feature type="compositionally biased region" description="Polar residues" evidence="1">
    <location>
        <begin position="701"/>
        <end position="724"/>
    </location>
</feature>
<feature type="compositionally biased region" description="Basic residues" evidence="1">
    <location>
        <begin position="668"/>
        <end position="679"/>
    </location>
</feature>
<dbReference type="PROSITE" id="PS50004">
    <property type="entry name" value="C2"/>
    <property type="match status" value="1"/>
</dbReference>
<dbReference type="Gene3D" id="2.60.40.150">
    <property type="entry name" value="C2 domain"/>
    <property type="match status" value="1"/>
</dbReference>
<dbReference type="CDD" id="cd21664">
    <property type="entry name" value="SMP_C2CD2-like"/>
    <property type="match status" value="1"/>
</dbReference>
<feature type="region of interest" description="Disordered" evidence="1">
    <location>
        <begin position="510"/>
        <end position="724"/>
    </location>
</feature>
<dbReference type="SMART" id="SM00239">
    <property type="entry name" value="C2"/>
    <property type="match status" value="1"/>
</dbReference>
<dbReference type="Proteomes" id="UP001195483">
    <property type="component" value="Unassembled WGS sequence"/>
</dbReference>
<name>A0AAE0RX28_9BIVA</name>
<comment type="caution">
    <text evidence="4">The sequence shown here is derived from an EMBL/GenBank/DDBJ whole genome shotgun (WGS) entry which is preliminary data.</text>
</comment>
<dbReference type="PANTHER" id="PTHR21119:SF5">
    <property type="entry name" value="C2 DOMAIN-CONTAINING PROTEIN"/>
    <property type="match status" value="1"/>
</dbReference>
<dbReference type="PANTHER" id="PTHR21119">
    <property type="entry name" value="C2 DOMAIN-CONTAINING PROTEIN"/>
    <property type="match status" value="1"/>
</dbReference>
<proteinExistence type="predicted"/>
<protein>
    <recommendedName>
        <fullName evidence="3">C2 domain-containing protein</fullName>
    </recommendedName>
</protein>
<feature type="compositionally biased region" description="Low complexity" evidence="1">
    <location>
        <begin position="653"/>
        <end position="667"/>
    </location>
</feature>
<feature type="region of interest" description="Disordered" evidence="1">
    <location>
        <begin position="326"/>
        <end position="346"/>
    </location>
</feature>
<reference evidence="4" key="3">
    <citation type="submission" date="2023-05" db="EMBL/GenBank/DDBJ databases">
        <authorList>
            <person name="Smith C.H."/>
        </authorList>
    </citation>
    <scope>NUCLEOTIDE SEQUENCE</scope>
    <source>
        <strain evidence="4">CHS0354</strain>
        <tissue evidence="4">Mantle</tissue>
    </source>
</reference>